<evidence type="ECO:0000313" key="1">
    <source>
        <dbReference type="EMBL" id="MBX37274.1"/>
    </source>
</evidence>
<proteinExistence type="predicted"/>
<dbReference type="EMBL" id="GGEC01056790">
    <property type="protein sequence ID" value="MBX37274.1"/>
    <property type="molecule type" value="Transcribed_RNA"/>
</dbReference>
<reference evidence="1" key="1">
    <citation type="submission" date="2018-02" db="EMBL/GenBank/DDBJ databases">
        <title>Rhizophora mucronata_Transcriptome.</title>
        <authorList>
            <person name="Meera S.P."/>
            <person name="Sreeshan A."/>
            <person name="Augustine A."/>
        </authorList>
    </citation>
    <scope>NUCLEOTIDE SEQUENCE</scope>
    <source>
        <tissue evidence="1">Leaf</tissue>
    </source>
</reference>
<dbReference type="AlphaFoldDB" id="A0A2P2N486"/>
<organism evidence="1">
    <name type="scientific">Rhizophora mucronata</name>
    <name type="common">Asiatic mangrove</name>
    <dbReference type="NCBI Taxonomy" id="61149"/>
    <lineage>
        <taxon>Eukaryota</taxon>
        <taxon>Viridiplantae</taxon>
        <taxon>Streptophyta</taxon>
        <taxon>Embryophyta</taxon>
        <taxon>Tracheophyta</taxon>
        <taxon>Spermatophyta</taxon>
        <taxon>Magnoliopsida</taxon>
        <taxon>eudicotyledons</taxon>
        <taxon>Gunneridae</taxon>
        <taxon>Pentapetalae</taxon>
        <taxon>rosids</taxon>
        <taxon>fabids</taxon>
        <taxon>Malpighiales</taxon>
        <taxon>Rhizophoraceae</taxon>
        <taxon>Rhizophora</taxon>
    </lineage>
</organism>
<sequence>MQMIKSFINQLQLHPTEIYKYGNTSQIRQISK</sequence>
<protein>
    <submittedName>
        <fullName evidence="1">Uncharacterized protein</fullName>
    </submittedName>
</protein>
<name>A0A2P2N486_RHIMU</name>
<accession>A0A2P2N486</accession>